<reference evidence="7" key="1">
    <citation type="journal article" date="2019" name="ISME J.">
        <title>Evolution in action: habitat transition from sediment to the pelagial leads to genome streamlining in Methylophilaceae.</title>
        <authorList>
            <person name="Salcher M."/>
            <person name="Schaefle D."/>
            <person name="Kaspar M."/>
            <person name="Neuenschwander S.M."/>
            <person name="Ghai R."/>
        </authorList>
    </citation>
    <scope>NUCLEOTIDE SEQUENCE [LARGE SCALE GENOMIC DNA]</scope>
    <source>
        <strain evidence="7">MMS-M-51</strain>
    </source>
</reference>
<proteinExistence type="inferred from homology"/>
<evidence type="ECO:0000313" key="7">
    <source>
        <dbReference type="Proteomes" id="UP000311008"/>
    </source>
</evidence>
<dbReference type="InterPro" id="IPR000889">
    <property type="entry name" value="Glutathione_peroxidase"/>
</dbReference>
<keyword evidence="7" id="KW-1185">Reference proteome</keyword>
<dbReference type="Proteomes" id="UP000311008">
    <property type="component" value="Chromosome"/>
</dbReference>
<dbReference type="SUPFAM" id="SSF52833">
    <property type="entry name" value="Thioredoxin-like"/>
    <property type="match status" value="1"/>
</dbReference>
<organism evidence="6 7">
    <name type="scientific">Methylophilus medardicus</name>
    <dbReference type="NCBI Taxonomy" id="2588534"/>
    <lineage>
        <taxon>Bacteria</taxon>
        <taxon>Pseudomonadati</taxon>
        <taxon>Pseudomonadota</taxon>
        <taxon>Betaproteobacteria</taxon>
        <taxon>Nitrosomonadales</taxon>
        <taxon>Methylophilaceae</taxon>
        <taxon>Methylophilus</taxon>
    </lineage>
</organism>
<dbReference type="EMBL" id="CP040946">
    <property type="protein sequence ID" value="QDC45353.1"/>
    <property type="molecule type" value="Genomic_DNA"/>
</dbReference>
<dbReference type="Pfam" id="PF00255">
    <property type="entry name" value="GSHPx"/>
    <property type="match status" value="1"/>
</dbReference>
<name>A0A5B8CVR9_9PROT</name>
<evidence type="ECO:0000256" key="5">
    <source>
        <dbReference type="RuleBase" id="RU000499"/>
    </source>
</evidence>
<evidence type="ECO:0000256" key="1">
    <source>
        <dbReference type="ARBA" id="ARBA00006926"/>
    </source>
</evidence>
<dbReference type="PROSITE" id="PS51355">
    <property type="entry name" value="GLUTATHIONE_PEROXID_3"/>
    <property type="match status" value="1"/>
</dbReference>
<dbReference type="Gene3D" id="3.40.30.10">
    <property type="entry name" value="Glutaredoxin"/>
    <property type="match status" value="1"/>
</dbReference>
<dbReference type="PROSITE" id="PS00460">
    <property type="entry name" value="GLUTATHIONE_PEROXID_1"/>
    <property type="match status" value="1"/>
</dbReference>
<feature type="active site" evidence="4">
    <location>
        <position position="50"/>
    </location>
</feature>
<protein>
    <recommendedName>
        <fullName evidence="5">Glutathione peroxidase</fullName>
    </recommendedName>
</protein>
<dbReference type="CDD" id="cd00340">
    <property type="entry name" value="GSH_Peroxidase"/>
    <property type="match status" value="1"/>
</dbReference>
<evidence type="ECO:0000313" key="6">
    <source>
        <dbReference type="EMBL" id="QDC45353.1"/>
    </source>
</evidence>
<evidence type="ECO:0000256" key="2">
    <source>
        <dbReference type="ARBA" id="ARBA00022559"/>
    </source>
</evidence>
<keyword evidence="3 5" id="KW-0560">Oxidoreductase</keyword>
<comment type="similarity">
    <text evidence="1 5">Belongs to the glutathione peroxidase family.</text>
</comment>
<evidence type="ECO:0000256" key="3">
    <source>
        <dbReference type="ARBA" id="ARBA00023002"/>
    </source>
</evidence>
<accession>A0A5B8CVR9</accession>
<dbReference type="PANTHER" id="PTHR11592">
    <property type="entry name" value="GLUTATHIONE PEROXIDASE"/>
    <property type="match status" value="1"/>
</dbReference>
<dbReference type="PIRSF" id="PIRSF000303">
    <property type="entry name" value="Glutathion_perox"/>
    <property type="match status" value="1"/>
</dbReference>
<gene>
    <name evidence="6" type="ORF">FIU01_06065</name>
</gene>
<dbReference type="PRINTS" id="PR01011">
    <property type="entry name" value="GLUTPROXDASE"/>
</dbReference>
<dbReference type="KEGG" id="mmec:FIU01_06065"/>
<keyword evidence="2 5" id="KW-0575">Peroxidase</keyword>
<dbReference type="OrthoDB" id="9785502at2"/>
<sequence>MLLSLGGYSMAHADCLPSYQHQFKTLQGQTVDFCQFQDKPVLVVNTASKCGFTPQFEALEGMYAQYKDKGLVIIGFPSNDFRQEPGNNKQIGDFCKLTYAVKFPMVEKSSVTGGAANPLYQQLIKQTGQAPQWNFYKYLILPGGQKVYAFNSMTQPDSDEIMSKLKPYLK</sequence>
<dbReference type="GO" id="GO:0004601">
    <property type="term" value="F:peroxidase activity"/>
    <property type="evidence" value="ECO:0007669"/>
    <property type="project" value="UniProtKB-KW"/>
</dbReference>
<dbReference type="PANTHER" id="PTHR11592:SF44">
    <property type="entry name" value="GLUTATHIONE PEROXIDASE"/>
    <property type="match status" value="1"/>
</dbReference>
<dbReference type="GO" id="GO:0034599">
    <property type="term" value="P:cellular response to oxidative stress"/>
    <property type="evidence" value="ECO:0007669"/>
    <property type="project" value="TreeGrafter"/>
</dbReference>
<dbReference type="AlphaFoldDB" id="A0A5B8CVR9"/>
<evidence type="ECO:0000256" key="4">
    <source>
        <dbReference type="PIRSR" id="PIRSR000303-1"/>
    </source>
</evidence>
<dbReference type="InterPro" id="IPR036249">
    <property type="entry name" value="Thioredoxin-like_sf"/>
</dbReference>
<dbReference type="InterPro" id="IPR029759">
    <property type="entry name" value="GPX_AS"/>
</dbReference>